<accession>A0A7S1UC39</accession>
<dbReference type="PANTHER" id="PTHR21262:SF12">
    <property type="entry name" value="GTP DIPHOSPHOKINASE CRSH, CHLOROPLASTIC-RELATED"/>
    <property type="match status" value="1"/>
</dbReference>
<dbReference type="AlphaFoldDB" id="A0A7S1UC39"/>
<feature type="region of interest" description="Disordered" evidence="1">
    <location>
        <begin position="1"/>
        <end position="31"/>
    </location>
</feature>
<evidence type="ECO:0000313" key="3">
    <source>
        <dbReference type="EMBL" id="CAD9261474.1"/>
    </source>
</evidence>
<dbReference type="SMART" id="SM00954">
    <property type="entry name" value="RelA_SpoT"/>
    <property type="match status" value="1"/>
</dbReference>
<name>A0A7S1UC39_9STRA</name>
<gene>
    <name evidence="3" type="ORF">PPAR1163_LOCUS19854</name>
</gene>
<dbReference type="GO" id="GO:0015969">
    <property type="term" value="P:guanosine tetraphosphate metabolic process"/>
    <property type="evidence" value="ECO:0007669"/>
    <property type="project" value="InterPro"/>
</dbReference>
<dbReference type="PANTHER" id="PTHR21262">
    <property type="entry name" value="GUANOSINE-3',5'-BIS DIPHOSPHATE 3'-PYROPHOSPHOHYDROLASE"/>
    <property type="match status" value="1"/>
</dbReference>
<sequence length="130" mass="13809">MAAALQGLRPRQARPLAAIDGPGAGPDSESRLLQDVYREVTSLWDEVPGRYKNYVDNPKPNGYQSIHTTVVGAVGEPPRAQSMEIQVRSRQMHVHAEGGAAAHGLYKGGLASAPKEVLVDVKALGVSLEG</sequence>
<dbReference type="CDD" id="cd05399">
    <property type="entry name" value="NT_Rel-Spo_like"/>
    <property type="match status" value="1"/>
</dbReference>
<dbReference type="SUPFAM" id="SSF81301">
    <property type="entry name" value="Nucleotidyltransferase"/>
    <property type="match status" value="1"/>
</dbReference>
<dbReference type="Pfam" id="PF04607">
    <property type="entry name" value="RelA_SpoT"/>
    <property type="match status" value="1"/>
</dbReference>
<feature type="domain" description="RelA/SpoT" evidence="2">
    <location>
        <begin position="11"/>
        <end position="110"/>
    </location>
</feature>
<evidence type="ECO:0000259" key="2">
    <source>
        <dbReference type="SMART" id="SM00954"/>
    </source>
</evidence>
<protein>
    <recommendedName>
        <fullName evidence="2">RelA/SpoT domain-containing protein</fullName>
    </recommendedName>
</protein>
<dbReference type="InterPro" id="IPR043519">
    <property type="entry name" value="NT_sf"/>
</dbReference>
<reference evidence="3" key="1">
    <citation type="submission" date="2021-01" db="EMBL/GenBank/DDBJ databases">
        <authorList>
            <person name="Corre E."/>
            <person name="Pelletier E."/>
            <person name="Niang G."/>
            <person name="Scheremetjew M."/>
            <person name="Finn R."/>
            <person name="Kale V."/>
            <person name="Holt S."/>
            <person name="Cochrane G."/>
            <person name="Meng A."/>
            <person name="Brown T."/>
            <person name="Cohen L."/>
        </authorList>
    </citation>
    <scope>NUCLEOTIDE SEQUENCE</scope>
    <source>
        <strain evidence="3">CCMP2877</strain>
    </source>
</reference>
<dbReference type="EMBL" id="HBGJ01031324">
    <property type="protein sequence ID" value="CAD9261474.1"/>
    <property type="molecule type" value="Transcribed_RNA"/>
</dbReference>
<organism evidence="3">
    <name type="scientific">Phaeomonas parva</name>
    <dbReference type="NCBI Taxonomy" id="124430"/>
    <lineage>
        <taxon>Eukaryota</taxon>
        <taxon>Sar</taxon>
        <taxon>Stramenopiles</taxon>
        <taxon>Ochrophyta</taxon>
        <taxon>Pinguiophyceae</taxon>
        <taxon>Pinguiochrysidales</taxon>
        <taxon>Pinguiochrysidaceae</taxon>
        <taxon>Phaeomonas</taxon>
    </lineage>
</organism>
<proteinExistence type="predicted"/>
<dbReference type="InterPro" id="IPR007685">
    <property type="entry name" value="RelA_SpoT"/>
</dbReference>
<dbReference type="Gene3D" id="3.30.460.10">
    <property type="entry name" value="Beta Polymerase, domain 2"/>
    <property type="match status" value="1"/>
</dbReference>
<evidence type="ECO:0000256" key="1">
    <source>
        <dbReference type="SAM" id="MobiDB-lite"/>
    </source>
</evidence>